<dbReference type="EMBL" id="CP007128">
    <property type="protein sequence ID" value="AHG91731.1"/>
    <property type="molecule type" value="Genomic_DNA"/>
</dbReference>
<feature type="transmembrane region" description="Helical" evidence="1">
    <location>
        <begin position="110"/>
        <end position="130"/>
    </location>
</feature>
<name>W0RLW2_9BACT</name>
<gene>
    <name evidence="2" type="ORF">J421_4194</name>
</gene>
<evidence type="ECO:0008006" key="4">
    <source>
        <dbReference type="Google" id="ProtNLM"/>
    </source>
</evidence>
<organism evidence="2 3">
    <name type="scientific">Gemmatirosa kalamazoonensis</name>
    <dbReference type="NCBI Taxonomy" id="861299"/>
    <lineage>
        <taxon>Bacteria</taxon>
        <taxon>Pseudomonadati</taxon>
        <taxon>Gemmatimonadota</taxon>
        <taxon>Gemmatimonadia</taxon>
        <taxon>Gemmatimonadales</taxon>
        <taxon>Gemmatimonadaceae</taxon>
        <taxon>Gemmatirosa</taxon>
    </lineage>
</organism>
<evidence type="ECO:0000313" key="3">
    <source>
        <dbReference type="Proteomes" id="UP000019151"/>
    </source>
</evidence>
<keyword evidence="1" id="KW-0812">Transmembrane</keyword>
<dbReference type="InParanoid" id="W0RLW2"/>
<dbReference type="Proteomes" id="UP000019151">
    <property type="component" value="Chromosome"/>
</dbReference>
<evidence type="ECO:0000313" key="2">
    <source>
        <dbReference type="EMBL" id="AHG91731.1"/>
    </source>
</evidence>
<evidence type="ECO:0000256" key="1">
    <source>
        <dbReference type="SAM" id="Phobius"/>
    </source>
</evidence>
<sequence>MPFFVLCAVLVLGPSLWLDANGHVSRARVERKREDVRIASDGAWTRAFLLDVAPAGETSPITPTVSVDEARYDRLRVGDTVRVRTVACCPIFARLADRSTLDWMRDLAPMVLHGGRWVIWLVGGIAVLAFAGRRGTAFLLAAAVAWGVAALALDRATPGPLPNDGPLRAAARVHAVRTVEYALSTSRRDDFELPQPYDVAELAFVPAPGADTVVAVDAVDDGTMPQLVMGGTVPVRFDPARPRAATIDGGDRSYVDRNRPLFIAIVGGVFALATLIGLILTRKQPRRRRR</sequence>
<keyword evidence="1" id="KW-1133">Transmembrane helix</keyword>
<feature type="transmembrane region" description="Helical" evidence="1">
    <location>
        <begin position="137"/>
        <end position="153"/>
    </location>
</feature>
<keyword evidence="1" id="KW-0472">Membrane</keyword>
<reference evidence="2 3" key="1">
    <citation type="journal article" date="2014" name="Genome Announc.">
        <title>Genome Sequence and Methylome of Soil Bacterium Gemmatirosa kalamazoonensis KBS708T, a Member of the Rarely Cultivated Gemmatimonadetes Phylum.</title>
        <authorList>
            <person name="Debruyn J.M."/>
            <person name="Radosevich M."/>
            <person name="Wommack K.E."/>
            <person name="Polson S.W."/>
            <person name="Hauser L.J."/>
            <person name="Fawaz M.N."/>
            <person name="Korlach J."/>
            <person name="Tsai Y.C."/>
        </authorList>
    </citation>
    <scope>NUCLEOTIDE SEQUENCE [LARGE SCALE GENOMIC DNA]</scope>
    <source>
        <strain evidence="2 3">KBS708</strain>
    </source>
</reference>
<dbReference type="KEGG" id="gba:J421_4194"/>
<dbReference type="HOGENOM" id="CLU_958965_0_0_0"/>
<dbReference type="eggNOG" id="ENOG502ZMSU">
    <property type="taxonomic scope" value="Bacteria"/>
</dbReference>
<protein>
    <recommendedName>
        <fullName evidence="4">DUF3592 domain-containing protein</fullName>
    </recommendedName>
</protein>
<accession>W0RLW2</accession>
<dbReference type="RefSeq" id="WP_148306448.1">
    <property type="nucleotide sequence ID" value="NZ_CP007128.1"/>
</dbReference>
<dbReference type="STRING" id="861299.J421_4194"/>
<feature type="transmembrane region" description="Helical" evidence="1">
    <location>
        <begin position="261"/>
        <end position="280"/>
    </location>
</feature>
<proteinExistence type="predicted"/>
<keyword evidence="3" id="KW-1185">Reference proteome</keyword>
<dbReference type="AlphaFoldDB" id="W0RLW2"/>